<accession>A0ABN1WW74</accession>
<gene>
    <name evidence="1" type="ORF">GCM10009665_61510</name>
</gene>
<evidence type="ECO:0000313" key="2">
    <source>
        <dbReference type="Proteomes" id="UP001500037"/>
    </source>
</evidence>
<protein>
    <submittedName>
        <fullName evidence="1">Uncharacterized protein</fullName>
    </submittedName>
</protein>
<organism evidence="1 2">
    <name type="scientific">Kitasatospora nipponensis</name>
    <dbReference type="NCBI Taxonomy" id="258049"/>
    <lineage>
        <taxon>Bacteria</taxon>
        <taxon>Bacillati</taxon>
        <taxon>Actinomycetota</taxon>
        <taxon>Actinomycetes</taxon>
        <taxon>Kitasatosporales</taxon>
        <taxon>Streptomycetaceae</taxon>
        <taxon>Kitasatospora</taxon>
    </lineage>
</organism>
<sequence length="82" mass="8693">MSASVSFHVDGKTWFHLCQYGTQRTPILTLNGADCSLALASHRDVPIAEQLECARALAENAAGFLAALELFAAANTDTTPAE</sequence>
<dbReference type="EMBL" id="BAAALF010000159">
    <property type="protein sequence ID" value="GAA1263680.1"/>
    <property type="molecule type" value="Genomic_DNA"/>
</dbReference>
<keyword evidence="2" id="KW-1185">Reference proteome</keyword>
<evidence type="ECO:0000313" key="1">
    <source>
        <dbReference type="EMBL" id="GAA1263680.1"/>
    </source>
</evidence>
<dbReference type="RefSeq" id="WP_344445361.1">
    <property type="nucleotide sequence ID" value="NZ_BAAALF010000159.1"/>
</dbReference>
<reference evidence="1 2" key="1">
    <citation type="journal article" date="2019" name="Int. J. Syst. Evol. Microbiol.">
        <title>The Global Catalogue of Microorganisms (GCM) 10K type strain sequencing project: providing services to taxonomists for standard genome sequencing and annotation.</title>
        <authorList>
            <consortium name="The Broad Institute Genomics Platform"/>
            <consortium name="The Broad Institute Genome Sequencing Center for Infectious Disease"/>
            <person name="Wu L."/>
            <person name="Ma J."/>
        </authorList>
    </citation>
    <scope>NUCLEOTIDE SEQUENCE [LARGE SCALE GENOMIC DNA]</scope>
    <source>
        <strain evidence="1 2">JCM 13004</strain>
    </source>
</reference>
<dbReference type="Proteomes" id="UP001500037">
    <property type="component" value="Unassembled WGS sequence"/>
</dbReference>
<comment type="caution">
    <text evidence="1">The sequence shown here is derived from an EMBL/GenBank/DDBJ whole genome shotgun (WGS) entry which is preliminary data.</text>
</comment>
<name>A0ABN1WW74_9ACTN</name>
<proteinExistence type="predicted"/>